<evidence type="ECO:0000313" key="2">
    <source>
        <dbReference type="EMBL" id="HIY27191.1"/>
    </source>
</evidence>
<accession>A0A9D2C1M8</accession>
<dbReference type="GO" id="GO:0016853">
    <property type="term" value="F:isomerase activity"/>
    <property type="evidence" value="ECO:0007669"/>
    <property type="project" value="UniProtKB-KW"/>
</dbReference>
<proteinExistence type="predicted"/>
<dbReference type="PANTHER" id="PTHR12110">
    <property type="entry name" value="HYDROXYPYRUVATE ISOMERASE"/>
    <property type="match status" value="1"/>
</dbReference>
<name>A0A9D2C1M8_9FIRM</name>
<comment type="caution">
    <text evidence="2">The sequence shown here is derived from an EMBL/GenBank/DDBJ whole genome shotgun (WGS) entry which is preliminary data.</text>
</comment>
<dbReference type="EMBL" id="DXDU01000134">
    <property type="protein sequence ID" value="HIY27191.1"/>
    <property type="molecule type" value="Genomic_DNA"/>
</dbReference>
<dbReference type="InterPro" id="IPR013022">
    <property type="entry name" value="Xyl_isomerase-like_TIM-brl"/>
</dbReference>
<gene>
    <name evidence="2" type="ORF">H9838_08485</name>
</gene>
<dbReference type="Proteomes" id="UP000823915">
    <property type="component" value="Unassembled WGS sequence"/>
</dbReference>
<reference evidence="2" key="1">
    <citation type="journal article" date="2021" name="PeerJ">
        <title>Extensive microbial diversity within the chicken gut microbiome revealed by metagenomics and culture.</title>
        <authorList>
            <person name="Gilroy R."/>
            <person name="Ravi A."/>
            <person name="Getino M."/>
            <person name="Pursley I."/>
            <person name="Horton D.L."/>
            <person name="Alikhan N.F."/>
            <person name="Baker D."/>
            <person name="Gharbi K."/>
            <person name="Hall N."/>
            <person name="Watson M."/>
            <person name="Adriaenssens E.M."/>
            <person name="Foster-Nyarko E."/>
            <person name="Jarju S."/>
            <person name="Secka A."/>
            <person name="Antonio M."/>
            <person name="Oren A."/>
            <person name="Chaudhuri R.R."/>
            <person name="La Ragione R."/>
            <person name="Hildebrand F."/>
            <person name="Pallen M.J."/>
        </authorList>
    </citation>
    <scope>NUCLEOTIDE SEQUENCE</scope>
    <source>
        <strain evidence="2">1282</strain>
    </source>
</reference>
<protein>
    <submittedName>
        <fullName evidence="2">Sugar phosphate isomerase/epimerase</fullName>
    </submittedName>
</protein>
<dbReference type="AlphaFoldDB" id="A0A9D2C1M8"/>
<feature type="domain" description="Xylose isomerase-like TIM barrel" evidence="1">
    <location>
        <begin position="22"/>
        <end position="236"/>
    </location>
</feature>
<evidence type="ECO:0000313" key="3">
    <source>
        <dbReference type="Proteomes" id="UP000823915"/>
    </source>
</evidence>
<keyword evidence="2" id="KW-0413">Isomerase</keyword>
<dbReference type="PANTHER" id="PTHR12110:SF41">
    <property type="entry name" value="INOSOSE DEHYDRATASE"/>
    <property type="match status" value="1"/>
</dbReference>
<dbReference type="InterPro" id="IPR036237">
    <property type="entry name" value="Xyl_isomerase-like_sf"/>
</dbReference>
<dbReference type="SUPFAM" id="SSF51658">
    <property type="entry name" value="Xylose isomerase-like"/>
    <property type="match status" value="1"/>
</dbReference>
<dbReference type="Gene3D" id="3.20.20.150">
    <property type="entry name" value="Divalent-metal-dependent TIM barrel enzymes"/>
    <property type="match status" value="1"/>
</dbReference>
<organism evidence="2 3">
    <name type="scientific">Candidatus Acutalibacter pullistercoris</name>
    <dbReference type="NCBI Taxonomy" id="2838418"/>
    <lineage>
        <taxon>Bacteria</taxon>
        <taxon>Bacillati</taxon>
        <taxon>Bacillota</taxon>
        <taxon>Clostridia</taxon>
        <taxon>Eubacteriales</taxon>
        <taxon>Acutalibacteraceae</taxon>
        <taxon>Acutalibacter</taxon>
    </lineage>
</organism>
<evidence type="ECO:0000259" key="1">
    <source>
        <dbReference type="Pfam" id="PF01261"/>
    </source>
</evidence>
<dbReference type="InterPro" id="IPR050312">
    <property type="entry name" value="IolE/XylAMocC-like"/>
</dbReference>
<sequence length="245" mass="27465">MKYGLQLFSVRDITEKDMEGALKAVAEMGYASVEFAGFFDHPAEEIKGWLDQYGLTASGTHTGLWGLTDEVLEDVIAYHKAIGCKDIIIPFEPLKTKEDVDRVVDRINTLLPRLEKEGIRLHYHNHAHEFQPNEDGIIPEEELIARTKVLLEVDTYWVYAAEKDPVAFLREHKDRIQVIHLKDGKGGDSCASLGQGIAPVADVRKAAIELGFDMVVESEGLDPTGLEEVQRCMDFLKAEDQKDGK</sequence>
<dbReference type="Pfam" id="PF01261">
    <property type="entry name" value="AP_endonuc_2"/>
    <property type="match status" value="1"/>
</dbReference>
<reference evidence="2" key="2">
    <citation type="submission" date="2021-04" db="EMBL/GenBank/DDBJ databases">
        <authorList>
            <person name="Gilroy R."/>
        </authorList>
    </citation>
    <scope>NUCLEOTIDE SEQUENCE</scope>
    <source>
        <strain evidence="2">1282</strain>
    </source>
</reference>